<feature type="domain" description="DUF4332" evidence="2">
    <location>
        <begin position="123"/>
        <end position="239"/>
    </location>
</feature>
<dbReference type="AlphaFoldDB" id="A0A7W5DY75"/>
<feature type="region of interest" description="Disordered" evidence="1">
    <location>
        <begin position="32"/>
        <end position="100"/>
    </location>
</feature>
<evidence type="ECO:0000313" key="4">
    <source>
        <dbReference type="Proteomes" id="UP000536179"/>
    </source>
</evidence>
<protein>
    <recommendedName>
        <fullName evidence="2">DUF4332 domain-containing protein</fullName>
    </recommendedName>
</protein>
<gene>
    <name evidence="3" type="ORF">FHS27_002500</name>
</gene>
<keyword evidence="4" id="KW-1185">Reference proteome</keyword>
<evidence type="ECO:0000313" key="3">
    <source>
        <dbReference type="EMBL" id="MBB3206688.1"/>
    </source>
</evidence>
<accession>A0A7W5DY75</accession>
<proteinExistence type="predicted"/>
<dbReference type="Pfam" id="PF14229">
    <property type="entry name" value="DUF4332"/>
    <property type="match status" value="1"/>
</dbReference>
<evidence type="ECO:0000256" key="1">
    <source>
        <dbReference type="SAM" id="MobiDB-lite"/>
    </source>
</evidence>
<evidence type="ECO:0000259" key="2">
    <source>
        <dbReference type="Pfam" id="PF14229"/>
    </source>
</evidence>
<sequence length="255" mass="28545">MFEFFKRLVFPAKAEKNDVVFWVDLPEIPKPPRNHKNAAVNRSSAAELTTRQHASPEPAISARSIAEPVIVGSSSADPHRRTVQRGKPQPMRRRAAESPLSSHRERLLAMRIEHLKLCPVERCEQLAAIGVQTAGDLIYGDPKRISQTFRKPERAERAIRRYRAAIRLALAVDSMMPRDALLLVAIHRRSVASLSRESAAQLHRDLERFSLSSRGSKMIGRRGVPSLRRVKAWVATCREMAAAATAPPEFARQAA</sequence>
<dbReference type="Proteomes" id="UP000536179">
    <property type="component" value="Unassembled WGS sequence"/>
</dbReference>
<feature type="compositionally biased region" description="Polar residues" evidence="1">
    <location>
        <begin position="40"/>
        <end position="53"/>
    </location>
</feature>
<dbReference type="InterPro" id="IPR025567">
    <property type="entry name" value="DUF4332"/>
</dbReference>
<reference evidence="3 4" key="1">
    <citation type="submission" date="2020-08" db="EMBL/GenBank/DDBJ databases">
        <title>Genomic Encyclopedia of Type Strains, Phase III (KMG-III): the genomes of soil and plant-associated and newly described type strains.</title>
        <authorList>
            <person name="Whitman W."/>
        </authorList>
    </citation>
    <scope>NUCLEOTIDE SEQUENCE [LARGE SCALE GENOMIC DNA]</scope>
    <source>
        <strain evidence="3 4">CECT 8075</strain>
    </source>
</reference>
<name>A0A7W5DY75_9BACT</name>
<comment type="caution">
    <text evidence="3">The sequence shown here is derived from an EMBL/GenBank/DDBJ whole genome shotgun (WGS) entry which is preliminary data.</text>
</comment>
<dbReference type="EMBL" id="JACHXU010000007">
    <property type="protein sequence ID" value="MBB3206688.1"/>
    <property type="molecule type" value="Genomic_DNA"/>
</dbReference>
<organism evidence="3 4">
    <name type="scientific">Aporhodopirellula rubra</name>
    <dbReference type="NCBI Taxonomy" id="980271"/>
    <lineage>
        <taxon>Bacteria</taxon>
        <taxon>Pseudomonadati</taxon>
        <taxon>Planctomycetota</taxon>
        <taxon>Planctomycetia</taxon>
        <taxon>Pirellulales</taxon>
        <taxon>Pirellulaceae</taxon>
        <taxon>Aporhodopirellula</taxon>
    </lineage>
</organism>
<dbReference type="RefSeq" id="WP_184305135.1">
    <property type="nucleotide sequence ID" value="NZ_JACHXU010000007.1"/>
</dbReference>